<feature type="region of interest" description="Disordered" evidence="2">
    <location>
        <begin position="84"/>
        <end position="119"/>
    </location>
</feature>
<dbReference type="AlphaFoldDB" id="A0A0M9EXB4"/>
<proteinExistence type="predicted"/>
<feature type="region of interest" description="Disordered" evidence="2">
    <location>
        <begin position="477"/>
        <end position="506"/>
    </location>
</feature>
<reference evidence="3 4" key="1">
    <citation type="submission" date="2015-04" db="EMBL/GenBank/DDBJ databases">
        <title>The draft genome sequence of Fusarium langsethiae, a T-2/HT-2 mycotoxin producer.</title>
        <authorList>
            <person name="Lysoe E."/>
            <person name="Divon H.H."/>
            <person name="Terzi V."/>
            <person name="Orru L."/>
            <person name="Lamontanara A."/>
            <person name="Kolseth A.-K."/>
            <person name="Frandsen R.J."/>
            <person name="Nielsen K."/>
            <person name="Thrane U."/>
        </authorList>
    </citation>
    <scope>NUCLEOTIDE SEQUENCE [LARGE SCALE GENOMIC DNA]</scope>
    <source>
        <strain evidence="3 4">Fl201059</strain>
    </source>
</reference>
<dbReference type="OrthoDB" id="4755094at2759"/>
<evidence type="ECO:0000256" key="1">
    <source>
        <dbReference type="SAM" id="Coils"/>
    </source>
</evidence>
<keyword evidence="4" id="KW-1185">Reference proteome</keyword>
<feature type="compositionally biased region" description="Low complexity" evidence="2">
    <location>
        <begin position="100"/>
        <end position="110"/>
    </location>
</feature>
<evidence type="ECO:0000313" key="3">
    <source>
        <dbReference type="EMBL" id="KPA41799.1"/>
    </source>
</evidence>
<accession>A0A0M9EXB4</accession>
<sequence>MSTICGGTARHGPVMYEVWELCPQLIREQQLAPDFVHVDPQLDASEINSEPISGSHRVANARLDDWISSLMLRYLQLLAQGTDATNSGTARHHRNKEESSTTAEQASSHAHGLEDRLTSETHLRRFTETVLDSRQQEIEDREMEKDELVLRVETLERQLASTQRQLEEAQDQVFRLQPSRNDITESEAKDAYKTLVGNVQRWVENRAGHVIDELETGRLTSRVVPPEGSRLVTLLREQSRRCINVSQSDEFQIMGAIMNYLHITMFSKSFYCPLDDSDDGGTAVWIDELENTMSRLQRDITQCREWRSETLTALTHQPAFKARRQRYINFVVDDLTSLLSIIVPRTPPTDLQASVRRSIVEPAADLVHQLHLAPNIYSLKWPARSASTRLEVYQCFNLASGGTLLDLSGTKSSSPARRNVMYLFDIAPGLFVERIEDGKKLGLKAIVKPTVLVTNAGGDISQGPTVMRWLWDGIPSSQGPSRSASRASSARRPAGSVVSSSGRSRY</sequence>
<name>A0A0M9EXB4_FUSLA</name>
<gene>
    <name evidence="3" type="ORF">FLAG1_05322</name>
</gene>
<organism evidence="3 4">
    <name type="scientific">Fusarium langsethiae</name>
    <dbReference type="NCBI Taxonomy" id="179993"/>
    <lineage>
        <taxon>Eukaryota</taxon>
        <taxon>Fungi</taxon>
        <taxon>Dikarya</taxon>
        <taxon>Ascomycota</taxon>
        <taxon>Pezizomycotina</taxon>
        <taxon>Sordariomycetes</taxon>
        <taxon>Hypocreomycetidae</taxon>
        <taxon>Hypocreales</taxon>
        <taxon>Nectriaceae</taxon>
        <taxon>Fusarium</taxon>
    </lineage>
</organism>
<keyword evidence="1" id="KW-0175">Coiled coil</keyword>
<dbReference type="Proteomes" id="UP000037904">
    <property type="component" value="Unassembled WGS sequence"/>
</dbReference>
<evidence type="ECO:0000313" key="4">
    <source>
        <dbReference type="Proteomes" id="UP000037904"/>
    </source>
</evidence>
<comment type="caution">
    <text evidence="3">The sequence shown here is derived from an EMBL/GenBank/DDBJ whole genome shotgun (WGS) entry which is preliminary data.</text>
</comment>
<evidence type="ECO:0000256" key="2">
    <source>
        <dbReference type="SAM" id="MobiDB-lite"/>
    </source>
</evidence>
<feature type="coiled-coil region" evidence="1">
    <location>
        <begin position="138"/>
        <end position="172"/>
    </location>
</feature>
<dbReference type="EMBL" id="JXCE01000085">
    <property type="protein sequence ID" value="KPA41799.1"/>
    <property type="molecule type" value="Genomic_DNA"/>
</dbReference>
<protein>
    <submittedName>
        <fullName evidence="3">Uncharacterized protein</fullName>
    </submittedName>
</protein>